<dbReference type="STRING" id="498211.CJA_0593"/>
<dbReference type="SUPFAM" id="SSF88874">
    <property type="entry name" value="Receptor-binding domain of short tail fibre protein gp12"/>
    <property type="match status" value="1"/>
</dbReference>
<dbReference type="Gene3D" id="3.90.1340.10">
    <property type="entry name" value="Phage tail collar domain"/>
    <property type="match status" value="1"/>
</dbReference>
<dbReference type="HOGENOM" id="CLU_087872_0_0_6"/>
<dbReference type="EMBL" id="CP000934">
    <property type="protein sequence ID" value="ACE85235.1"/>
    <property type="molecule type" value="Genomic_DNA"/>
</dbReference>
<gene>
    <name evidence="3" type="ordered locus">CJA_0593</name>
</gene>
<feature type="domain" description="Phage tail collar" evidence="2">
    <location>
        <begin position="7"/>
        <end position="63"/>
    </location>
</feature>
<evidence type="ECO:0000259" key="2">
    <source>
        <dbReference type="Pfam" id="PF07484"/>
    </source>
</evidence>
<dbReference type="Proteomes" id="UP000001036">
    <property type="component" value="Chromosome"/>
</dbReference>
<evidence type="ECO:0000313" key="4">
    <source>
        <dbReference type="Proteomes" id="UP000001036"/>
    </source>
</evidence>
<sequence>MSSPFMGEVRVFAGTFAPQQWSLCNGQLLPISQNDALFALLGTTYGGDGVSTFALPDARGRTPVGLGQGPGLANRILGEKYGTETVTLLSANLPAHTHTVSVSDTTANQTAPDNNLPGNAPHYLPSTTTPTNTGTLHPLAISSVGGNQPHENMMPFLCLSFIICLQGLFPSHN</sequence>
<dbReference type="InterPro" id="IPR037053">
    <property type="entry name" value="Phage_tail_collar_dom_sf"/>
</dbReference>
<dbReference type="OrthoDB" id="9810174at2"/>
<dbReference type="InterPro" id="IPR011083">
    <property type="entry name" value="Phage_tail_collar_dom"/>
</dbReference>
<dbReference type="Pfam" id="PF07484">
    <property type="entry name" value="Collar"/>
    <property type="match status" value="1"/>
</dbReference>
<evidence type="ECO:0000313" key="3">
    <source>
        <dbReference type="EMBL" id="ACE85235.1"/>
    </source>
</evidence>
<accession>B3PJI7</accession>
<keyword evidence="4" id="KW-1185">Reference proteome</keyword>
<dbReference type="RefSeq" id="WP_012486272.1">
    <property type="nucleotide sequence ID" value="NC_010995.1"/>
</dbReference>
<feature type="compositionally biased region" description="Polar residues" evidence="1">
    <location>
        <begin position="104"/>
        <end position="117"/>
    </location>
</feature>
<protein>
    <submittedName>
        <fullName evidence="3">Microcystin dependent protein MdpB</fullName>
    </submittedName>
</protein>
<feature type="region of interest" description="Disordered" evidence="1">
    <location>
        <begin position="104"/>
        <end position="129"/>
    </location>
</feature>
<dbReference type="eggNOG" id="COG4675">
    <property type="taxonomic scope" value="Bacteria"/>
</dbReference>
<reference evidence="3 4" key="1">
    <citation type="journal article" date="2008" name="J. Bacteriol.">
        <title>Insights into plant cell wall degradation from the genome sequence of the soil bacterium Cellvibrio japonicus.</title>
        <authorList>
            <person name="Deboy R.T."/>
            <person name="Mongodin E.F."/>
            <person name="Fouts D.E."/>
            <person name="Tailford L.E."/>
            <person name="Khouri H."/>
            <person name="Emerson J.B."/>
            <person name="Mohamoud Y."/>
            <person name="Watkins K."/>
            <person name="Henrissat B."/>
            <person name="Gilbert H.J."/>
            <person name="Nelson K.E."/>
        </authorList>
    </citation>
    <scope>NUCLEOTIDE SEQUENCE [LARGE SCALE GENOMIC DNA]</scope>
    <source>
        <strain evidence="3 4">Ueda107</strain>
    </source>
</reference>
<evidence type="ECO:0000256" key="1">
    <source>
        <dbReference type="SAM" id="MobiDB-lite"/>
    </source>
</evidence>
<dbReference type="KEGG" id="cja:CJA_0593"/>
<proteinExistence type="predicted"/>
<dbReference type="AlphaFoldDB" id="B3PJI7"/>
<organism evidence="3 4">
    <name type="scientific">Cellvibrio japonicus (strain Ueda107)</name>
    <name type="common">Pseudomonas fluorescens subsp. cellulosa</name>
    <dbReference type="NCBI Taxonomy" id="498211"/>
    <lineage>
        <taxon>Bacteria</taxon>
        <taxon>Pseudomonadati</taxon>
        <taxon>Pseudomonadota</taxon>
        <taxon>Gammaproteobacteria</taxon>
        <taxon>Cellvibrionales</taxon>
        <taxon>Cellvibrionaceae</taxon>
        <taxon>Cellvibrio</taxon>
    </lineage>
</organism>
<name>B3PJI7_CELJU</name>